<dbReference type="PANTHER" id="PTHR14002">
    <property type="entry name" value="ENDOGLIN/TGF-BETA RECEPTOR TYPE III"/>
    <property type="match status" value="1"/>
</dbReference>
<protein>
    <submittedName>
        <fullName evidence="4">(Atlantic silverside) hypothetical protein</fullName>
    </submittedName>
</protein>
<evidence type="ECO:0000313" key="4">
    <source>
        <dbReference type="EMBL" id="CAG5849767.1"/>
    </source>
</evidence>
<dbReference type="Proteomes" id="UP000677803">
    <property type="component" value="Unassembled WGS sequence"/>
</dbReference>
<dbReference type="PANTHER" id="PTHR14002:SF59">
    <property type="entry name" value="CUB AND ZONA PELLUCIDA-LIKE DOMAIN-CONTAINING PROTEIN 1-RELATED"/>
    <property type="match status" value="1"/>
</dbReference>
<gene>
    <name evidence="4" type="ORF">MMEN_LOCUS103</name>
</gene>
<sequence length="283" mass="31905">MSFSCPPQVYITCSVILCDPESPFSRCAQGCLKDPSCRRRRELSLETGGHSITQGPLQFVGLDAPRVAQEEQQEEQRVAVGQKEEEEEERVPPNAGLFRMASSIHLLLLLLLVASSEAQSYKHVAASLAFRPKGKSPDGKYQVELRYRPTGVDYHQNSFVCLWTNCGSNLVKYSRTVAHDSYNLTWHSYEVLAVLQLSSDFLFEMRLPDYYNYHYGAGYWVPRPEGTSKWVMRTSLDLGTRSDTGESNRPPITSTVPIIRLFILLNFGSFIPPCAETKLRTGI</sequence>
<accession>A0A8S4AA22</accession>
<dbReference type="OrthoDB" id="10063988at2759"/>
<dbReference type="AlphaFoldDB" id="A0A8S4AA22"/>
<dbReference type="InterPro" id="IPR042235">
    <property type="entry name" value="ZP-C_dom"/>
</dbReference>
<comment type="caution">
    <text evidence="4">The sequence shown here is derived from an EMBL/GenBank/DDBJ whole genome shotgun (WGS) entry which is preliminary data.</text>
</comment>
<dbReference type="InterPro" id="IPR001507">
    <property type="entry name" value="ZP_dom"/>
</dbReference>
<organism evidence="4 5">
    <name type="scientific">Menidia menidia</name>
    <name type="common">Atlantic silverside</name>
    <dbReference type="NCBI Taxonomy" id="238744"/>
    <lineage>
        <taxon>Eukaryota</taxon>
        <taxon>Metazoa</taxon>
        <taxon>Chordata</taxon>
        <taxon>Craniata</taxon>
        <taxon>Vertebrata</taxon>
        <taxon>Euteleostomi</taxon>
        <taxon>Actinopterygii</taxon>
        <taxon>Neopterygii</taxon>
        <taxon>Teleostei</taxon>
        <taxon>Neoteleostei</taxon>
        <taxon>Acanthomorphata</taxon>
        <taxon>Ovalentaria</taxon>
        <taxon>Atherinomorphae</taxon>
        <taxon>Atheriniformes</taxon>
        <taxon>Atherinopsidae</taxon>
        <taxon>Menidiinae</taxon>
        <taxon>Menidia</taxon>
    </lineage>
</organism>
<keyword evidence="1" id="KW-0732">Signal</keyword>
<dbReference type="Gene3D" id="2.60.40.4100">
    <property type="entry name" value="Zona pellucida, ZP-C domain"/>
    <property type="match status" value="1"/>
</dbReference>
<evidence type="ECO:0000313" key="5">
    <source>
        <dbReference type="Proteomes" id="UP000677803"/>
    </source>
</evidence>
<dbReference type="PROSITE" id="PS51034">
    <property type="entry name" value="ZP_2"/>
    <property type="match status" value="1"/>
</dbReference>
<keyword evidence="2" id="KW-1015">Disulfide bond</keyword>
<dbReference type="EMBL" id="CAJRST010000001">
    <property type="protein sequence ID" value="CAG5849767.1"/>
    <property type="molecule type" value="Genomic_DNA"/>
</dbReference>
<proteinExistence type="predicted"/>
<reference evidence="4" key="1">
    <citation type="submission" date="2021-05" db="EMBL/GenBank/DDBJ databases">
        <authorList>
            <person name="Tigano A."/>
        </authorList>
    </citation>
    <scope>NUCLEOTIDE SEQUENCE</scope>
</reference>
<evidence type="ECO:0000256" key="2">
    <source>
        <dbReference type="ARBA" id="ARBA00023157"/>
    </source>
</evidence>
<name>A0A8S4AA22_9TELE</name>
<feature type="domain" description="ZP" evidence="3">
    <location>
        <begin position="1"/>
        <end position="34"/>
    </location>
</feature>
<evidence type="ECO:0000259" key="3">
    <source>
        <dbReference type="PROSITE" id="PS51034"/>
    </source>
</evidence>
<keyword evidence="5" id="KW-1185">Reference proteome</keyword>
<evidence type="ECO:0000256" key="1">
    <source>
        <dbReference type="ARBA" id="ARBA00022729"/>
    </source>
</evidence>